<name>A0A4R0MMF3_9SPHI</name>
<proteinExistence type="predicted"/>
<comment type="caution">
    <text evidence="3">The sequence shown here is derived from an EMBL/GenBank/DDBJ whole genome shotgun (WGS) entry which is preliminary data.</text>
</comment>
<evidence type="ECO:0000259" key="1">
    <source>
        <dbReference type="Pfam" id="PF07453"/>
    </source>
</evidence>
<dbReference type="Pfam" id="PF07453">
    <property type="entry name" value="NUMOD1"/>
    <property type="match status" value="1"/>
</dbReference>
<evidence type="ECO:0000313" key="6">
    <source>
        <dbReference type="Proteomes" id="UP000309594"/>
    </source>
</evidence>
<dbReference type="Pfam" id="PF07463">
    <property type="entry name" value="NUMOD4"/>
    <property type="match status" value="1"/>
</dbReference>
<dbReference type="AlphaFoldDB" id="A0A4R0MMF3"/>
<feature type="domain" description="Nuclease-associated modular DNA-binding 1" evidence="1">
    <location>
        <begin position="259"/>
        <end position="291"/>
    </location>
</feature>
<gene>
    <name evidence="3" type="ORF">EZ444_23160</name>
    <name evidence="4" type="ORF">FBD94_11640</name>
</gene>
<dbReference type="Proteomes" id="UP000309594">
    <property type="component" value="Unassembled WGS sequence"/>
</dbReference>
<feature type="domain" description="NUMOD4" evidence="2">
    <location>
        <begin position="19"/>
        <end position="50"/>
    </location>
</feature>
<organism evidence="3 5">
    <name type="scientific">Pedobacter hiemivivus</name>
    <dbReference type="NCBI Taxonomy" id="2530454"/>
    <lineage>
        <taxon>Bacteria</taxon>
        <taxon>Pseudomonadati</taxon>
        <taxon>Bacteroidota</taxon>
        <taxon>Sphingobacteriia</taxon>
        <taxon>Sphingobacteriales</taxon>
        <taxon>Sphingobacteriaceae</taxon>
        <taxon>Pedobacter</taxon>
    </lineage>
</organism>
<dbReference type="InterPro" id="IPR044925">
    <property type="entry name" value="His-Me_finger_sf"/>
</dbReference>
<dbReference type="GO" id="GO:0016788">
    <property type="term" value="F:hydrolase activity, acting on ester bonds"/>
    <property type="evidence" value="ECO:0007669"/>
    <property type="project" value="InterPro"/>
</dbReference>
<protein>
    <submittedName>
        <fullName evidence="3">Uncharacterized protein</fullName>
    </submittedName>
</protein>
<reference evidence="4 6" key="2">
    <citation type="submission" date="2019-04" db="EMBL/GenBank/DDBJ databases">
        <title>Pedobacter sp. RP-1-16 sp. nov., isolated from Arctic soil.</title>
        <authorList>
            <person name="Dahal R.H."/>
            <person name="Kim D.-U."/>
        </authorList>
    </citation>
    <scope>NUCLEOTIDE SEQUENCE [LARGE SCALE GENOMIC DNA]</scope>
    <source>
        <strain evidence="4 6">RP-1-16</strain>
    </source>
</reference>
<dbReference type="Proteomes" id="UP000291117">
    <property type="component" value="Unassembled WGS sequence"/>
</dbReference>
<dbReference type="Gene3D" id="3.90.75.20">
    <property type="match status" value="1"/>
</dbReference>
<dbReference type="InterPro" id="IPR010902">
    <property type="entry name" value="NUMOD4"/>
</dbReference>
<dbReference type="EMBL" id="SJSM01000024">
    <property type="protein sequence ID" value="TCC87154.1"/>
    <property type="molecule type" value="Genomic_DNA"/>
</dbReference>
<dbReference type="Gene3D" id="1.10.10.10">
    <property type="entry name" value="Winged helix-like DNA-binding domain superfamily/Winged helix DNA-binding domain"/>
    <property type="match status" value="3"/>
</dbReference>
<dbReference type="InterPro" id="IPR010896">
    <property type="entry name" value="NUMOD1"/>
</dbReference>
<sequence length="410" mass="46230">MPNMNYPYENLSPEALPGELWSPIPKLDAPYEVSNFGRVRRLEKNSIDKKGIPRQKPGMIIKTIISESQNSQTGDTAKYAGITLSANKKRYYLSVARLVYYCFVDEFDLSDKQLLVFPKDGDNLNLSADNLLLGTPKDKAARMMASGRRRSFFPEFSEEVKKKSRDKITATKKEKGTYNVSRYSLSGQLLETYSNARIAAEAMNTAQGYISIAARDTGKVVTACGYLWRRGNEPELDLKPILKERWYGHSPLAKQQHIIGQYDLEGNLVNTHVNTVEAAKAVRVHKNGIRNVINGRGLTYGGFIWSKVIRKKIAVDPKITESRSGISQYDLDGRWIQTFKNCVAAARATQVDNTNIHLAVNGHTLTAGGYLWRKGQQLRININELRKHPHYAGSGLQRHMKRKREAAVLQ</sequence>
<reference evidence="3 5" key="1">
    <citation type="submission" date="2019-02" db="EMBL/GenBank/DDBJ databases">
        <title>Pedobacter sp. RP-3-8 sp. nov., isolated from Arctic soil.</title>
        <authorList>
            <person name="Dahal R.H."/>
        </authorList>
    </citation>
    <scope>NUCLEOTIDE SEQUENCE [LARGE SCALE GENOMIC DNA]</scope>
    <source>
        <strain evidence="3 5">RP-3-8</strain>
    </source>
</reference>
<dbReference type="SUPFAM" id="SSF54060">
    <property type="entry name" value="His-Me finger endonucleases"/>
    <property type="match status" value="1"/>
</dbReference>
<dbReference type="InterPro" id="IPR003647">
    <property type="entry name" value="Intron_nuc_1_rpt"/>
</dbReference>
<accession>A0A4U1GIC3</accession>
<evidence type="ECO:0000313" key="4">
    <source>
        <dbReference type="EMBL" id="TKC61192.1"/>
    </source>
</evidence>
<dbReference type="EMBL" id="SWDX01000004">
    <property type="protein sequence ID" value="TKC61192.1"/>
    <property type="molecule type" value="Genomic_DNA"/>
</dbReference>
<dbReference type="InterPro" id="IPR036388">
    <property type="entry name" value="WH-like_DNA-bd_sf"/>
</dbReference>
<evidence type="ECO:0000313" key="5">
    <source>
        <dbReference type="Proteomes" id="UP000291117"/>
    </source>
</evidence>
<evidence type="ECO:0000313" key="3">
    <source>
        <dbReference type="EMBL" id="TCC87154.1"/>
    </source>
</evidence>
<accession>A0A4R0MMF3</accession>
<keyword evidence="5" id="KW-1185">Reference proteome</keyword>
<dbReference type="OrthoDB" id="6631788at2"/>
<evidence type="ECO:0000259" key="2">
    <source>
        <dbReference type="Pfam" id="PF07463"/>
    </source>
</evidence>
<dbReference type="SMART" id="SM00497">
    <property type="entry name" value="IENR1"/>
    <property type="match status" value="3"/>
</dbReference>